<evidence type="ECO:0000256" key="5">
    <source>
        <dbReference type="ARBA" id="ARBA00023136"/>
    </source>
</evidence>
<feature type="transmembrane region" description="Helical" evidence="6">
    <location>
        <begin position="260"/>
        <end position="284"/>
    </location>
</feature>
<gene>
    <name evidence="7" type="ORF">CO173_00310</name>
</gene>
<keyword evidence="5 6" id="KW-0472">Membrane</keyword>
<evidence type="ECO:0000256" key="4">
    <source>
        <dbReference type="ARBA" id="ARBA00022989"/>
    </source>
</evidence>
<evidence type="ECO:0000256" key="3">
    <source>
        <dbReference type="ARBA" id="ARBA00022692"/>
    </source>
</evidence>
<feature type="transmembrane region" description="Helical" evidence="6">
    <location>
        <begin position="304"/>
        <end position="337"/>
    </location>
</feature>
<name>A0A2M7XGW0_9BACT</name>
<feature type="transmembrane region" description="Helical" evidence="6">
    <location>
        <begin position="233"/>
        <end position="253"/>
    </location>
</feature>
<evidence type="ECO:0000313" key="7">
    <source>
        <dbReference type="EMBL" id="PJA47092.1"/>
    </source>
</evidence>
<dbReference type="PANTHER" id="PTHR21716">
    <property type="entry name" value="TRANSMEMBRANE PROTEIN"/>
    <property type="match status" value="1"/>
</dbReference>
<evidence type="ECO:0000313" key="8">
    <source>
        <dbReference type="Proteomes" id="UP000231263"/>
    </source>
</evidence>
<keyword evidence="4 6" id="KW-1133">Transmembrane helix</keyword>
<evidence type="ECO:0000256" key="6">
    <source>
        <dbReference type="SAM" id="Phobius"/>
    </source>
</evidence>
<dbReference type="Pfam" id="PF01594">
    <property type="entry name" value="AI-2E_transport"/>
    <property type="match status" value="1"/>
</dbReference>
<dbReference type="InterPro" id="IPR002549">
    <property type="entry name" value="AI-2E-like"/>
</dbReference>
<feature type="transmembrane region" description="Helical" evidence="6">
    <location>
        <begin position="35"/>
        <end position="53"/>
    </location>
</feature>
<evidence type="ECO:0008006" key="9">
    <source>
        <dbReference type="Google" id="ProtNLM"/>
    </source>
</evidence>
<feature type="transmembrane region" description="Helical" evidence="6">
    <location>
        <begin position="65"/>
        <end position="87"/>
    </location>
</feature>
<accession>A0A2M7XGW0</accession>
<dbReference type="AlphaFoldDB" id="A0A2M7XGW0"/>
<dbReference type="PANTHER" id="PTHR21716:SF4">
    <property type="entry name" value="TRANSMEMBRANE PROTEIN 245"/>
    <property type="match status" value="1"/>
</dbReference>
<evidence type="ECO:0000256" key="2">
    <source>
        <dbReference type="ARBA" id="ARBA00009773"/>
    </source>
</evidence>
<sequence length="345" mass="37785">MITKHSKNTVRWFFLIISGFIMFLFWKIVEPYALALVTAGIFTIIMAPVDNWLNSKIANKKISVFITVVSLFLIVLIPMFIFGVLVVDQAVGVINNLDKTEWVNYIDFTTNPIFQSLPPSIQNSVASFSSPDIGKNTVELIVKNLGDVFSKSASLAFNTFIFFISLYYFLIDRKRIYETVLELSPLKDRLDNEIVDKITRTVRSVVFGSLIIASIQAVLAIIGMLVLGVPGALLWGSFVIVAAQVPIVGVGLVMVPAVLYLVITGSYASALGLFIWSVFAVGFIDNLLRPVLLGAKTQMPELLVLVSILGGVSYFGPIGLILGPTVLALILVMIDLYKAGILDGK</sequence>
<keyword evidence="3 6" id="KW-0812">Transmembrane</keyword>
<organism evidence="7 8">
    <name type="scientific">Candidatus Uhrbacteria bacterium CG_4_9_14_3_um_filter_41_35</name>
    <dbReference type="NCBI Taxonomy" id="1975034"/>
    <lineage>
        <taxon>Bacteria</taxon>
        <taxon>Candidatus Uhriibacteriota</taxon>
    </lineage>
</organism>
<reference evidence="8" key="1">
    <citation type="submission" date="2017-09" db="EMBL/GenBank/DDBJ databases">
        <title>Depth-based differentiation of microbial function through sediment-hosted aquifers and enrichment of novel symbionts in the deep terrestrial subsurface.</title>
        <authorList>
            <person name="Probst A.J."/>
            <person name="Ladd B."/>
            <person name="Jarett J.K."/>
            <person name="Geller-Mcgrath D.E."/>
            <person name="Sieber C.M.K."/>
            <person name="Emerson J.B."/>
            <person name="Anantharaman K."/>
            <person name="Thomas B.C."/>
            <person name="Malmstrom R."/>
            <person name="Stieglmeier M."/>
            <person name="Klingl A."/>
            <person name="Woyke T."/>
            <person name="Ryan C.M."/>
            <person name="Banfield J.F."/>
        </authorList>
    </citation>
    <scope>NUCLEOTIDE SEQUENCE [LARGE SCALE GENOMIC DNA]</scope>
</reference>
<comment type="caution">
    <text evidence="7">The sequence shown here is derived from an EMBL/GenBank/DDBJ whole genome shotgun (WGS) entry which is preliminary data.</text>
</comment>
<proteinExistence type="inferred from homology"/>
<feature type="transmembrane region" description="Helical" evidence="6">
    <location>
        <begin position="12"/>
        <end position="29"/>
    </location>
</feature>
<feature type="transmembrane region" description="Helical" evidence="6">
    <location>
        <begin position="153"/>
        <end position="171"/>
    </location>
</feature>
<protein>
    <recommendedName>
        <fullName evidence="9">AI-2E family transporter</fullName>
    </recommendedName>
</protein>
<dbReference type="GO" id="GO:0016020">
    <property type="term" value="C:membrane"/>
    <property type="evidence" value="ECO:0007669"/>
    <property type="project" value="UniProtKB-SubCell"/>
</dbReference>
<comment type="subcellular location">
    <subcellularLocation>
        <location evidence="1">Membrane</location>
        <topology evidence="1">Multi-pass membrane protein</topology>
    </subcellularLocation>
</comment>
<feature type="transmembrane region" description="Helical" evidence="6">
    <location>
        <begin position="205"/>
        <end position="227"/>
    </location>
</feature>
<comment type="similarity">
    <text evidence="2">Belongs to the autoinducer-2 exporter (AI-2E) (TC 2.A.86) family.</text>
</comment>
<dbReference type="EMBL" id="PFWT01000002">
    <property type="protein sequence ID" value="PJA47092.1"/>
    <property type="molecule type" value="Genomic_DNA"/>
</dbReference>
<dbReference type="Proteomes" id="UP000231263">
    <property type="component" value="Unassembled WGS sequence"/>
</dbReference>
<evidence type="ECO:0000256" key="1">
    <source>
        <dbReference type="ARBA" id="ARBA00004141"/>
    </source>
</evidence>